<feature type="transmembrane region" description="Helical" evidence="1">
    <location>
        <begin position="20"/>
        <end position="41"/>
    </location>
</feature>
<dbReference type="Proteomes" id="UP000215145">
    <property type="component" value="Unassembled WGS sequence"/>
</dbReference>
<dbReference type="RefSeq" id="WP_089523675.1">
    <property type="nucleotide sequence ID" value="NZ_NMUQ01000001.1"/>
</dbReference>
<accession>A0A229P3G3</accession>
<feature type="transmembrane region" description="Helical" evidence="1">
    <location>
        <begin position="103"/>
        <end position="128"/>
    </location>
</feature>
<feature type="transmembrane region" description="Helical" evidence="1">
    <location>
        <begin position="173"/>
        <end position="199"/>
    </location>
</feature>
<keyword evidence="1" id="KW-1133">Transmembrane helix</keyword>
<feature type="transmembrane region" description="Helical" evidence="1">
    <location>
        <begin position="247"/>
        <end position="267"/>
    </location>
</feature>
<comment type="caution">
    <text evidence="2">The sequence shown here is derived from an EMBL/GenBank/DDBJ whole genome shotgun (WGS) entry which is preliminary data.</text>
</comment>
<gene>
    <name evidence="2" type="ORF">CGZ75_07995</name>
</gene>
<keyword evidence="3" id="KW-1185">Reference proteome</keyword>
<evidence type="ECO:0000256" key="1">
    <source>
        <dbReference type="SAM" id="Phobius"/>
    </source>
</evidence>
<feature type="transmembrane region" description="Helical" evidence="1">
    <location>
        <begin position="206"/>
        <end position="227"/>
    </location>
</feature>
<sequence length="276" mass="31908">MLRQLELEWRLCSQRITFQVLTFLFFMLSIGAFLFVCYRNYGTDLLYVRSAYEMSILQGTSTRIVLTMELMLLPLMTPLIYSDSFTRDIHSGIFKGILTRVEIRTYLVAKAIIIFLVSFLIIFIPLLINQLLCLLAFPKLGFDNRYNLPPYDIGFQNYDSEAILDVLRLESPLLYNVTFMLLISLMGAAFSLFSYGIFLLFNKSRFVVFSGMFLFITIFNLGLSAIVSYRWSFTNLLVPGNPGSLEVLFFWFLVLILGFITALLYTIKKREVGLEK</sequence>
<name>A0A229P3G3_9BACL</name>
<dbReference type="OrthoDB" id="2025662at2"/>
<keyword evidence="1" id="KW-0812">Transmembrane</keyword>
<evidence type="ECO:0000313" key="2">
    <source>
        <dbReference type="EMBL" id="OXM16591.1"/>
    </source>
</evidence>
<feature type="transmembrane region" description="Helical" evidence="1">
    <location>
        <begin position="61"/>
        <end position="82"/>
    </location>
</feature>
<dbReference type="EMBL" id="NMUQ01000001">
    <property type="protein sequence ID" value="OXM16591.1"/>
    <property type="molecule type" value="Genomic_DNA"/>
</dbReference>
<organism evidence="2 3">
    <name type="scientific">Paenibacillus herberti</name>
    <dbReference type="NCBI Taxonomy" id="1619309"/>
    <lineage>
        <taxon>Bacteria</taxon>
        <taxon>Bacillati</taxon>
        <taxon>Bacillota</taxon>
        <taxon>Bacilli</taxon>
        <taxon>Bacillales</taxon>
        <taxon>Paenibacillaceae</taxon>
        <taxon>Paenibacillus</taxon>
    </lineage>
</organism>
<dbReference type="AlphaFoldDB" id="A0A229P3G3"/>
<proteinExistence type="predicted"/>
<protein>
    <submittedName>
        <fullName evidence="2">Uncharacterized protein</fullName>
    </submittedName>
</protein>
<keyword evidence="1" id="KW-0472">Membrane</keyword>
<evidence type="ECO:0000313" key="3">
    <source>
        <dbReference type="Proteomes" id="UP000215145"/>
    </source>
</evidence>
<reference evidence="2 3" key="1">
    <citation type="submission" date="2017-07" db="EMBL/GenBank/DDBJ databases">
        <title>Paenibacillus herberti R33 genome sequencing and assembly.</title>
        <authorList>
            <person name="Su W."/>
        </authorList>
    </citation>
    <scope>NUCLEOTIDE SEQUENCE [LARGE SCALE GENOMIC DNA]</scope>
    <source>
        <strain evidence="2 3">R33</strain>
    </source>
</reference>